<dbReference type="InterPro" id="IPR029056">
    <property type="entry name" value="Ribokinase-like"/>
</dbReference>
<keyword evidence="9" id="KW-0963">Cytoplasm</keyword>
<dbReference type="EC" id="2.7.1.15" evidence="9"/>
<evidence type="ECO:0000256" key="6">
    <source>
        <dbReference type="ARBA" id="ARBA00022842"/>
    </source>
</evidence>
<feature type="binding site" evidence="9">
    <location>
        <position position="293"/>
    </location>
    <ligand>
        <name>K(+)</name>
        <dbReference type="ChEBI" id="CHEBI:29103"/>
    </ligand>
</feature>
<feature type="binding site" evidence="9">
    <location>
        <begin position="255"/>
        <end position="256"/>
    </location>
    <ligand>
        <name>ATP</name>
        <dbReference type="ChEBI" id="CHEBI:30616"/>
    </ligand>
</feature>
<comment type="subcellular location">
    <subcellularLocation>
        <location evidence="9">Cytoplasm</location>
    </subcellularLocation>
    <subcellularLocation>
        <location evidence="9">Nucleus</location>
    </subcellularLocation>
</comment>
<evidence type="ECO:0000256" key="9">
    <source>
        <dbReference type="HAMAP-Rule" id="MF_03215"/>
    </source>
</evidence>
<keyword evidence="3 9" id="KW-0547">Nucleotide-binding</keyword>
<evidence type="ECO:0000256" key="4">
    <source>
        <dbReference type="ARBA" id="ARBA00022777"/>
    </source>
</evidence>
<dbReference type="GO" id="GO:0046872">
    <property type="term" value="F:metal ion binding"/>
    <property type="evidence" value="ECO:0007669"/>
    <property type="project" value="UniProtKB-KW"/>
</dbReference>
<keyword evidence="1 9" id="KW-0808">Transferase</keyword>
<feature type="binding site" evidence="9">
    <location>
        <position position="141"/>
    </location>
    <ligand>
        <name>substrate</name>
    </ligand>
</feature>
<dbReference type="InterPro" id="IPR011877">
    <property type="entry name" value="Ribokinase"/>
</dbReference>
<evidence type="ECO:0000256" key="2">
    <source>
        <dbReference type="ARBA" id="ARBA00022723"/>
    </source>
</evidence>
<comment type="caution">
    <text evidence="11">The sequence shown here is derived from an EMBL/GenBank/DDBJ whole genome shotgun (WGS) entry which is preliminary data.</text>
</comment>
<dbReference type="GO" id="GO:0005829">
    <property type="term" value="C:cytosol"/>
    <property type="evidence" value="ECO:0007669"/>
    <property type="project" value="TreeGrafter"/>
</dbReference>
<feature type="binding site" evidence="9">
    <location>
        <position position="291"/>
    </location>
    <ligand>
        <name>K(+)</name>
        <dbReference type="ChEBI" id="CHEBI:29103"/>
    </ligand>
</feature>
<keyword evidence="4 9" id="KW-0418">Kinase</keyword>
<feature type="binding site" evidence="9">
    <location>
        <position position="186"/>
    </location>
    <ligand>
        <name>ATP</name>
        <dbReference type="ChEBI" id="CHEBI:30616"/>
    </ligand>
</feature>
<dbReference type="CDD" id="cd01174">
    <property type="entry name" value="ribokinase"/>
    <property type="match status" value="1"/>
</dbReference>
<gene>
    <name evidence="11" type="ORF">HOLleu_07372</name>
</gene>
<feature type="binding site" evidence="9">
    <location>
        <position position="297"/>
    </location>
    <ligand>
        <name>K(+)</name>
        <dbReference type="ChEBI" id="CHEBI:29103"/>
    </ligand>
</feature>
<comment type="similarity">
    <text evidence="9">Belongs to the carbohydrate kinase PfkB family. Ribokinase subfamily.</text>
</comment>
<comment type="catalytic activity">
    <reaction evidence="9">
        <text>D-ribose + ATP = D-ribose 5-phosphate + ADP + H(+)</text>
        <dbReference type="Rhea" id="RHEA:13697"/>
        <dbReference type="ChEBI" id="CHEBI:15378"/>
        <dbReference type="ChEBI" id="CHEBI:30616"/>
        <dbReference type="ChEBI" id="CHEBI:47013"/>
        <dbReference type="ChEBI" id="CHEBI:78346"/>
        <dbReference type="ChEBI" id="CHEBI:456216"/>
        <dbReference type="EC" id="2.7.1.15"/>
    </reaction>
</comment>
<dbReference type="EMBL" id="JAIZAY010000003">
    <property type="protein sequence ID" value="KAJ8044588.1"/>
    <property type="molecule type" value="Genomic_DNA"/>
</dbReference>
<name>A0A9Q1CH10_HOLLE</name>
<feature type="binding site" evidence="9">
    <location>
        <position position="288"/>
    </location>
    <ligand>
        <name>K(+)</name>
        <dbReference type="ChEBI" id="CHEBI:29103"/>
    </ligand>
</feature>
<feature type="domain" description="Carbohydrate kinase PfkB" evidence="10">
    <location>
        <begin position="4"/>
        <end position="299"/>
    </location>
</feature>
<dbReference type="Pfam" id="PF00294">
    <property type="entry name" value="PfkB"/>
    <property type="match status" value="1"/>
</dbReference>
<dbReference type="GO" id="GO:0005634">
    <property type="term" value="C:nucleus"/>
    <property type="evidence" value="ECO:0007669"/>
    <property type="project" value="UniProtKB-SubCell"/>
</dbReference>
<reference evidence="11" key="1">
    <citation type="submission" date="2021-10" db="EMBL/GenBank/DDBJ databases">
        <title>Tropical sea cucumber genome reveals ecological adaptation and Cuvierian tubules defense mechanism.</title>
        <authorList>
            <person name="Chen T."/>
        </authorList>
    </citation>
    <scope>NUCLEOTIDE SEQUENCE</scope>
    <source>
        <strain evidence="11">Nanhai2018</strain>
        <tissue evidence="11">Muscle</tissue>
    </source>
</reference>
<comment type="cofactor">
    <cofactor evidence="9">
        <name>Mg(2+)</name>
        <dbReference type="ChEBI" id="CHEBI:18420"/>
    </cofactor>
    <text evidence="9">Requires a divalent cation, most likely magnesium in vivo, as an electrophilic catalyst to aid phosphoryl group transfer. It is the chelate of the metal and the nucleotide that is the actual substrate.</text>
</comment>
<keyword evidence="12" id="KW-1185">Reference proteome</keyword>
<dbReference type="PANTHER" id="PTHR10584:SF166">
    <property type="entry name" value="RIBOKINASE"/>
    <property type="match status" value="1"/>
</dbReference>
<dbReference type="FunFam" id="3.40.1190.20:FF:000064">
    <property type="entry name" value="Ribokinase"/>
    <property type="match status" value="1"/>
</dbReference>
<feature type="binding site" evidence="9">
    <location>
        <begin position="12"/>
        <end position="14"/>
    </location>
    <ligand>
        <name>substrate</name>
    </ligand>
</feature>
<sequence length="310" mass="33112">MELDVLVVGSCNTDLISYVPRLPKPGETIHGNKFITGFGGKGANQCVMAARLGASVAMVAKVGEDSFGRDTIQNFKDNHVKTDFVGITKEAATGVAPIAVNDEGQNSIIVVGGANQLLSSQDVDNAFSEIKSTRVVVCQLEVNPETTLSALKLAKQHGCITVFNPAPAVSDISKEVYQYTDIFCPNETEAELLTGLPVTNVEEAKKASLVLLERGCQKVIITLGKDGAVLVTVEERKPEHIPVTPVTALDTTGAGDSFVGSLAFYLARYPHLPLKEAIHRSNQIAAVSVQSSGTQLSYPWSKELPKELFS</sequence>
<feature type="binding site" evidence="9">
    <location>
        <position position="256"/>
    </location>
    <ligand>
        <name>substrate</name>
    </ligand>
</feature>
<keyword evidence="2 9" id="KW-0479">Metal-binding</keyword>
<evidence type="ECO:0000256" key="1">
    <source>
        <dbReference type="ARBA" id="ARBA00022679"/>
    </source>
</evidence>
<evidence type="ECO:0000256" key="5">
    <source>
        <dbReference type="ARBA" id="ARBA00022840"/>
    </source>
</evidence>
<feature type="binding site" evidence="9">
    <location>
        <position position="282"/>
    </location>
    <ligand>
        <name>ATP</name>
        <dbReference type="ChEBI" id="CHEBI:30616"/>
    </ligand>
</feature>
<feature type="binding site" evidence="9">
    <location>
        <position position="252"/>
    </location>
    <ligand>
        <name>K(+)</name>
        <dbReference type="ChEBI" id="CHEBI:29103"/>
    </ligand>
</feature>
<evidence type="ECO:0000313" key="11">
    <source>
        <dbReference type="EMBL" id="KAJ8044588.1"/>
    </source>
</evidence>
<keyword evidence="9" id="KW-0539">Nucleus</keyword>
<feature type="active site" description="Proton acceptor" evidence="9">
    <location>
        <position position="256"/>
    </location>
</feature>
<dbReference type="InterPro" id="IPR011611">
    <property type="entry name" value="PfkB_dom"/>
</dbReference>
<dbReference type="Gene3D" id="3.40.1190.20">
    <property type="match status" value="1"/>
</dbReference>
<dbReference type="GO" id="GO:0005524">
    <property type="term" value="F:ATP binding"/>
    <property type="evidence" value="ECO:0007669"/>
    <property type="project" value="UniProtKB-UniRule"/>
</dbReference>
<evidence type="ECO:0000256" key="3">
    <source>
        <dbReference type="ARBA" id="ARBA00022741"/>
    </source>
</evidence>
<comment type="function">
    <text evidence="9">Catalyzes the phosphorylation of ribose at O-5 in a reaction requiring ATP and magnesium. The resulting D-ribose-5-phosphate can then be used either for sythesis of nucleotides, histidine, and tryptophan, or as a component of the pentose phosphate pathway.</text>
</comment>
<keyword evidence="7 9" id="KW-0630">Potassium</keyword>
<organism evidence="11 12">
    <name type="scientific">Holothuria leucospilota</name>
    <name type="common">Black long sea cucumber</name>
    <name type="synonym">Mertensiothuria leucospilota</name>
    <dbReference type="NCBI Taxonomy" id="206669"/>
    <lineage>
        <taxon>Eukaryota</taxon>
        <taxon>Metazoa</taxon>
        <taxon>Echinodermata</taxon>
        <taxon>Eleutherozoa</taxon>
        <taxon>Echinozoa</taxon>
        <taxon>Holothuroidea</taxon>
        <taxon>Aspidochirotacea</taxon>
        <taxon>Aspidochirotida</taxon>
        <taxon>Holothuriidae</taxon>
        <taxon>Holothuria</taxon>
    </lineage>
</organism>
<evidence type="ECO:0000259" key="10">
    <source>
        <dbReference type="Pfam" id="PF00294"/>
    </source>
</evidence>
<dbReference type="HAMAP" id="MF_01987">
    <property type="entry name" value="Ribokinase"/>
    <property type="match status" value="1"/>
</dbReference>
<feature type="binding site" evidence="9">
    <location>
        <begin position="40"/>
        <end position="44"/>
    </location>
    <ligand>
        <name>substrate</name>
    </ligand>
</feature>
<dbReference type="AlphaFoldDB" id="A0A9Q1CH10"/>
<dbReference type="OrthoDB" id="415590at2759"/>
<dbReference type="InterPro" id="IPR002139">
    <property type="entry name" value="Ribo/fructo_kinase"/>
</dbReference>
<feature type="binding site" evidence="9">
    <location>
        <begin position="222"/>
        <end position="227"/>
    </location>
    <ligand>
        <name>ATP</name>
        <dbReference type="ChEBI" id="CHEBI:30616"/>
    </ligand>
</feature>
<dbReference type="GO" id="GO:0004747">
    <property type="term" value="F:ribokinase activity"/>
    <property type="evidence" value="ECO:0007669"/>
    <property type="project" value="UniProtKB-UniRule"/>
</dbReference>
<comment type="activity regulation">
    <text evidence="9">Activated by a monovalent cation that binds near, but not in, the active site. The most likely occupant of the site in vivo is potassium. Ion binding induces a conformational change that may alter substrate affinity.</text>
</comment>
<dbReference type="NCBIfam" id="TIGR02152">
    <property type="entry name" value="D_ribokin_bact"/>
    <property type="match status" value="1"/>
</dbReference>
<dbReference type="PRINTS" id="PR00990">
    <property type="entry name" value="RIBOKINASE"/>
</dbReference>
<keyword evidence="8 9" id="KW-0119">Carbohydrate metabolism</keyword>
<keyword evidence="5 9" id="KW-0067">ATP-binding</keyword>
<evidence type="ECO:0000256" key="7">
    <source>
        <dbReference type="ARBA" id="ARBA00022958"/>
    </source>
</evidence>
<evidence type="ECO:0000313" key="12">
    <source>
        <dbReference type="Proteomes" id="UP001152320"/>
    </source>
</evidence>
<feature type="binding site" evidence="9">
    <location>
        <position position="250"/>
    </location>
    <ligand>
        <name>K(+)</name>
        <dbReference type="ChEBI" id="CHEBI:29103"/>
    </ligand>
</feature>
<keyword evidence="6 9" id="KW-0460">Magnesium</keyword>
<comment type="caution">
    <text evidence="9">Lacks conserved residue(s) required for the propagation of feature annotation.</text>
</comment>
<comment type="subunit">
    <text evidence="9">Homodimer.</text>
</comment>
<dbReference type="PANTHER" id="PTHR10584">
    <property type="entry name" value="SUGAR KINASE"/>
    <property type="match status" value="1"/>
</dbReference>
<proteinExistence type="inferred from homology"/>
<evidence type="ECO:0000256" key="8">
    <source>
        <dbReference type="ARBA" id="ARBA00023277"/>
    </source>
</evidence>
<dbReference type="GO" id="GO:0019303">
    <property type="term" value="P:D-ribose catabolic process"/>
    <property type="evidence" value="ECO:0007669"/>
    <property type="project" value="UniProtKB-UniRule"/>
</dbReference>
<dbReference type="Proteomes" id="UP001152320">
    <property type="component" value="Chromosome 3"/>
</dbReference>
<accession>A0A9Q1CH10</accession>
<comment type="pathway">
    <text evidence="9">Carbohydrate metabolism; D-ribose degradation; D-ribose 5-phosphate from beta-D-ribopyranose: step 2/2.</text>
</comment>
<protein>
    <recommendedName>
        <fullName evidence="9">Ribokinase</fullName>
        <shortName evidence="9">RK</shortName>
        <ecNumber evidence="9">2.7.1.15</ecNumber>
    </recommendedName>
</protein>
<dbReference type="SUPFAM" id="SSF53613">
    <property type="entry name" value="Ribokinase-like"/>
    <property type="match status" value="1"/>
</dbReference>